<evidence type="ECO:0000313" key="7">
    <source>
        <dbReference type="EMBL" id="NMX02958.1"/>
    </source>
</evidence>
<gene>
    <name evidence="7" type="ORF">HHJ77_03160</name>
</gene>
<dbReference type="GO" id="GO:0008483">
    <property type="term" value="F:transaminase activity"/>
    <property type="evidence" value="ECO:0007669"/>
    <property type="project" value="UniProtKB-KW"/>
</dbReference>
<keyword evidence="4" id="KW-0663">Pyridoxal phosphate</keyword>
<comment type="cofactor">
    <cofactor evidence="1">
        <name>pyridoxal 5'-phosphate</name>
        <dbReference type="ChEBI" id="CHEBI:597326"/>
    </cofactor>
</comment>
<name>A0A7Y0USK3_9ACTO</name>
<evidence type="ECO:0000256" key="3">
    <source>
        <dbReference type="ARBA" id="ARBA00022679"/>
    </source>
</evidence>
<dbReference type="SUPFAM" id="SSF53383">
    <property type="entry name" value="PLP-dependent transferases"/>
    <property type="match status" value="1"/>
</dbReference>
<protein>
    <submittedName>
        <fullName evidence="7">Pyridoxal phosphate-dependent aminotransferase</fullName>
    </submittedName>
</protein>
<evidence type="ECO:0000256" key="5">
    <source>
        <dbReference type="SAM" id="MobiDB-lite"/>
    </source>
</evidence>
<proteinExistence type="predicted"/>
<keyword evidence="2 7" id="KW-0032">Aminotransferase</keyword>
<dbReference type="AlphaFoldDB" id="A0A7Y0USK3"/>
<dbReference type="InterPro" id="IPR015421">
    <property type="entry name" value="PyrdxlP-dep_Trfase_major"/>
</dbReference>
<dbReference type="GO" id="GO:0030170">
    <property type="term" value="F:pyridoxal phosphate binding"/>
    <property type="evidence" value="ECO:0007669"/>
    <property type="project" value="InterPro"/>
</dbReference>
<dbReference type="InterPro" id="IPR004839">
    <property type="entry name" value="Aminotransferase_I/II_large"/>
</dbReference>
<accession>A0A7Y0USK3</accession>
<dbReference type="PANTHER" id="PTHR42790">
    <property type="entry name" value="AMINOTRANSFERASE"/>
    <property type="match status" value="1"/>
</dbReference>
<dbReference type="InterPro" id="IPR050859">
    <property type="entry name" value="Class-I_PLP-dep_aminotransf"/>
</dbReference>
<dbReference type="GO" id="GO:1901605">
    <property type="term" value="P:alpha-amino acid metabolic process"/>
    <property type="evidence" value="ECO:0007669"/>
    <property type="project" value="TreeGrafter"/>
</dbReference>
<evidence type="ECO:0000259" key="6">
    <source>
        <dbReference type="Pfam" id="PF00155"/>
    </source>
</evidence>
<reference evidence="7 8" key="1">
    <citation type="submission" date="2020-04" db="EMBL/GenBank/DDBJ databases">
        <title>Antimicrobial susceptibility and clonality of vaginal-derived multi-drug resistant Mobiluncus isolates in China.</title>
        <authorList>
            <person name="Zhang X."/>
        </authorList>
    </citation>
    <scope>NUCLEOTIDE SEQUENCE [LARGE SCALE GENOMIC DNA]</scope>
    <source>
        <strain evidence="7 8">12</strain>
    </source>
</reference>
<feature type="region of interest" description="Disordered" evidence="5">
    <location>
        <begin position="247"/>
        <end position="271"/>
    </location>
</feature>
<dbReference type="Gene3D" id="3.90.1150.10">
    <property type="entry name" value="Aspartate Aminotransferase, domain 1"/>
    <property type="match status" value="1"/>
</dbReference>
<evidence type="ECO:0000313" key="8">
    <source>
        <dbReference type="Proteomes" id="UP000575397"/>
    </source>
</evidence>
<evidence type="ECO:0000256" key="4">
    <source>
        <dbReference type="ARBA" id="ARBA00022898"/>
    </source>
</evidence>
<evidence type="ECO:0000256" key="1">
    <source>
        <dbReference type="ARBA" id="ARBA00001933"/>
    </source>
</evidence>
<evidence type="ECO:0000256" key="2">
    <source>
        <dbReference type="ARBA" id="ARBA00022576"/>
    </source>
</evidence>
<dbReference type="CDD" id="cd00609">
    <property type="entry name" value="AAT_like"/>
    <property type="match status" value="1"/>
</dbReference>
<feature type="domain" description="Aminotransferase class I/classII large" evidence="6">
    <location>
        <begin position="54"/>
        <end position="430"/>
    </location>
</feature>
<dbReference type="InterPro" id="IPR015422">
    <property type="entry name" value="PyrdxlP-dep_Trfase_small"/>
</dbReference>
<comment type="caution">
    <text evidence="7">The sequence shown here is derived from an EMBL/GenBank/DDBJ whole genome shotgun (WGS) entry which is preliminary data.</text>
</comment>
<keyword evidence="3 7" id="KW-0808">Transferase</keyword>
<sequence length="452" mass="48416">MKFSKRTELGVPNAVTKAERAAAARGQQLVRLADSNPTRHGLGYPDLPVYQATPRGPLATRELLADFLTRRDNREVDPERLYLLSSTSQGYSWLMKLFCDPDDTVLAPTPGYPLVAEIARLESARIAPYPLEWVGRWELNLADFASPVHEVPSEVNAPTPDSRLVAGQGVDATRGARATDSDQSTPWSRPAAIVAINPNNPTGSYVHDFEREALVAYAATQDIPLIADEVFFDYWLDAGLAPREPAAKPLPAGDAAPPRIAPDEPPATCANPRRLAGETRVLTFALDGLSKNLAAPGAKVAWIEVSGPEDLVAAAQARLDRIADAYLPFSDVLAARLPQWLAEVPAQTARVRGRCQENLATLRELVAGEPTGTVTVLAPEGGWNALLRFPAVVDEDSLVASLISGHGITAQPGYFFDMPFPGVVSVSLLLEPETFAPAVGVLLSELATAATA</sequence>
<dbReference type="InterPro" id="IPR015424">
    <property type="entry name" value="PyrdxlP-dep_Trfase"/>
</dbReference>
<dbReference type="Pfam" id="PF00155">
    <property type="entry name" value="Aminotran_1_2"/>
    <property type="match status" value="1"/>
</dbReference>
<dbReference type="EMBL" id="JABCUS010000005">
    <property type="protein sequence ID" value="NMX02958.1"/>
    <property type="molecule type" value="Genomic_DNA"/>
</dbReference>
<dbReference type="Gene3D" id="3.40.640.10">
    <property type="entry name" value="Type I PLP-dependent aspartate aminotransferase-like (Major domain)"/>
    <property type="match status" value="1"/>
</dbReference>
<dbReference type="RefSeq" id="WP_169762332.1">
    <property type="nucleotide sequence ID" value="NZ_JABCUS010000005.1"/>
</dbReference>
<organism evidence="7 8">
    <name type="scientific">Mobiluncus mulieris</name>
    <dbReference type="NCBI Taxonomy" id="2052"/>
    <lineage>
        <taxon>Bacteria</taxon>
        <taxon>Bacillati</taxon>
        <taxon>Actinomycetota</taxon>
        <taxon>Actinomycetes</taxon>
        <taxon>Actinomycetales</taxon>
        <taxon>Actinomycetaceae</taxon>
        <taxon>Mobiluncus</taxon>
    </lineage>
</organism>
<dbReference type="Proteomes" id="UP000575397">
    <property type="component" value="Unassembled WGS sequence"/>
</dbReference>
<dbReference type="PANTHER" id="PTHR42790:SF19">
    <property type="entry name" value="KYNURENINE_ALPHA-AMINOADIPATE AMINOTRANSFERASE, MITOCHONDRIAL"/>
    <property type="match status" value="1"/>
</dbReference>